<dbReference type="InterPro" id="IPR013237">
    <property type="entry name" value="Phage_T7_Gp4_N"/>
</dbReference>
<dbReference type="InterPro" id="IPR006171">
    <property type="entry name" value="TOPRIM_dom"/>
</dbReference>
<gene>
    <name evidence="2" type="ORF">CATMQ487_30210</name>
</gene>
<dbReference type="SMART" id="SM00778">
    <property type="entry name" value="Prim_Zn_Ribbon"/>
    <property type="match status" value="1"/>
</dbReference>
<dbReference type="Pfam" id="PF23639">
    <property type="entry name" value="DUF7146"/>
    <property type="match status" value="1"/>
</dbReference>
<dbReference type="SUPFAM" id="SSF57783">
    <property type="entry name" value="Zinc beta-ribbon"/>
    <property type="match status" value="1"/>
</dbReference>
<reference evidence="2" key="1">
    <citation type="submission" date="2022-04" db="EMBL/GenBank/DDBJ databases">
        <title>Whole genome sequence of Sphaerotilus sp. FB-5.</title>
        <authorList>
            <person name="Takeda M."/>
            <person name="Narihara S."/>
            <person name="Akimoto M."/>
            <person name="Akimoto R."/>
            <person name="Nishiyashiki S."/>
            <person name="Murakami T."/>
        </authorList>
    </citation>
    <scope>NUCLEOTIDE SEQUENCE</scope>
    <source>
        <strain evidence="2">FB-5</strain>
    </source>
</reference>
<dbReference type="EMBL" id="AP025730">
    <property type="protein sequence ID" value="BDI06051.1"/>
    <property type="molecule type" value="Genomic_DNA"/>
</dbReference>
<sequence>MLRTDAAASAARLDAVRLRAQGRWSEILPRLGVDPRWLSRRNQPCPRCGGTDRYQYTDKFGEGNYHCRHCGPGGGFKLLQATTGMGFARALREVEACVGLLPLVPAATAQAPAPSSASMKQLVQRIWDEAAPVTRGDAVDRYLSGRGLVLPEFPAVLRFHPALGYYAKDEAGRSRRVAEYPAMLACIQGPDGQAVTLHRTYLDGGGKLHAADAKKVLSGGLHGAAVRLYEPGEGLAIAEGIETALALHLATGKPVWAGLNAGNLDKLWLPAGLRRVDVYADNDADGDFAGQCAAFALARRLRREGQGESDRQVRVFVPRHAGADWADVWCRRSLITGAPG</sequence>
<keyword evidence="3" id="KW-1185">Reference proteome</keyword>
<evidence type="ECO:0000313" key="2">
    <source>
        <dbReference type="EMBL" id="BDI06051.1"/>
    </source>
</evidence>
<dbReference type="Pfam" id="PF08273">
    <property type="entry name" value="Zn_Ribbon_Prim"/>
    <property type="match status" value="1"/>
</dbReference>
<feature type="domain" description="DNA primase/helicase Gp4 N-terminal Bacteriophage T7-like" evidence="1">
    <location>
        <begin position="40"/>
        <end position="76"/>
    </location>
</feature>
<evidence type="ECO:0000259" key="1">
    <source>
        <dbReference type="SMART" id="SM00778"/>
    </source>
</evidence>
<organism evidence="2 3">
    <name type="scientific">Sphaerotilus microaerophilus</name>
    <dbReference type="NCBI Taxonomy" id="2914710"/>
    <lineage>
        <taxon>Bacteria</taxon>
        <taxon>Pseudomonadati</taxon>
        <taxon>Pseudomonadota</taxon>
        <taxon>Betaproteobacteria</taxon>
        <taxon>Burkholderiales</taxon>
        <taxon>Sphaerotilaceae</taxon>
        <taxon>Sphaerotilus</taxon>
    </lineage>
</organism>
<protein>
    <submittedName>
        <fullName evidence="2">DNA primase</fullName>
    </submittedName>
</protein>
<name>A0ABM7YNJ8_9BURK</name>
<dbReference type="InterPro" id="IPR055570">
    <property type="entry name" value="DUF7146"/>
</dbReference>
<evidence type="ECO:0000313" key="3">
    <source>
        <dbReference type="Proteomes" id="UP001057498"/>
    </source>
</evidence>
<dbReference type="RefSeq" id="WP_251969369.1">
    <property type="nucleotide sequence ID" value="NZ_AP025730.1"/>
</dbReference>
<proteinExistence type="predicted"/>
<dbReference type="Proteomes" id="UP001057498">
    <property type="component" value="Chromosome"/>
</dbReference>
<dbReference type="InterPro" id="IPR034154">
    <property type="entry name" value="TOPRIM_DnaG/twinkle"/>
</dbReference>
<dbReference type="CDD" id="cd01029">
    <property type="entry name" value="TOPRIM_primases"/>
    <property type="match status" value="1"/>
</dbReference>
<dbReference type="Pfam" id="PF13362">
    <property type="entry name" value="Toprim_3"/>
    <property type="match status" value="1"/>
</dbReference>
<accession>A0ABM7YNJ8</accession>